<dbReference type="STRING" id="133383.A0A1R0H7C6"/>
<dbReference type="SUPFAM" id="SSF48371">
    <property type="entry name" value="ARM repeat"/>
    <property type="match status" value="1"/>
</dbReference>
<name>A0A1R0H7C6_9FUNG</name>
<evidence type="ECO:0000256" key="3">
    <source>
        <dbReference type="ARBA" id="ARBA00022927"/>
    </source>
</evidence>
<dbReference type="Gene3D" id="2.60.40.1230">
    <property type="match status" value="1"/>
</dbReference>
<feature type="region of interest" description="Disordered" evidence="5">
    <location>
        <begin position="562"/>
        <end position="603"/>
    </location>
</feature>
<sequence>MIGNTLNILESFISSRDANIRYLGLEALTHLASKFDDLSFYYRNKDIFYTALFTRDESIQARALDLLFTICTVENAKEIVEKLLKMPNQVNSTLRSEVTSKIALLTEKYATEYTWYVDVMFELLSMEDSSLENDVWQRVVQVILNNEGLQLYAVRLSFNKLKTSDSSDISAKVYVYLVGQLGYLIASEPQCSPSDLLASINNFLKTGNAEVRIMSSTAVTKLFSKFREIRQECITTLKESLDFPDLEFQQRVSEYIAVAELEDEELIREIFDTSLIGKNFESTLMTKMLSRKDSRLGDRRTWVPGSKFLPDKSNVSPKGLAINAHKNPGDSSMSTSEKFFTQSQGLDNIANSGTVSSVANDYDYLLWNNSGILHEDSELSTKVKLSFNPPYCNLTLLVLNKKDFQLNNFSISIIDPQTGESPNSSNGLQLLSSSFEEINSGLTLVPLVEMDFDFKFVCNEFFEIVPRFKISFSYFTNSETIERSVLIPAPISFLRFIEKVKLDKDDFFSRWKQLQGPPYQAQVVFAPVLNSWTKYKEAPLIKSQIKGLISKTVKQNHNPSFDKGYSEFNPLENSPSSGPSSSNPSNPDPNYSSNNPSPQPVESALMDMNSSYINLLFSSLGFYNVPSADPDPNNFVGVGIATTAKRGRFGTLLRYEFDRNNKMCQVIVRATNSEISSLLLKEIKRLLSA</sequence>
<feature type="domain" description="Clathrin/coatomer adaptor adaptin-like N-terminal" evidence="6">
    <location>
        <begin position="4"/>
        <end position="260"/>
    </location>
</feature>
<dbReference type="Gene3D" id="1.25.10.10">
    <property type="entry name" value="Leucine-rich Repeat Variant"/>
    <property type="match status" value="1"/>
</dbReference>
<comment type="subcellular location">
    <subcellularLocation>
        <location evidence="1">Endomembrane system</location>
    </subcellularLocation>
</comment>
<evidence type="ECO:0000259" key="6">
    <source>
        <dbReference type="Pfam" id="PF01602"/>
    </source>
</evidence>
<feature type="domain" description="Clathrin adaptor alpha-adaptin appendage C-terminal subdomain" evidence="7">
    <location>
        <begin position="496"/>
        <end position="553"/>
    </location>
</feature>
<feature type="domain" description="Clathrin adaptor alpha-adaptin appendage C-terminal subdomain" evidence="7">
    <location>
        <begin position="607"/>
        <end position="681"/>
    </location>
</feature>
<dbReference type="InterPro" id="IPR016024">
    <property type="entry name" value="ARM-type_fold"/>
</dbReference>
<reference evidence="8 9" key="1">
    <citation type="journal article" date="2016" name="Mol. Biol. Evol.">
        <title>Genome-Wide Survey of Gut Fungi (Harpellales) Reveals the First Horizontally Transferred Ubiquitin Gene from a Mosquito Host.</title>
        <authorList>
            <person name="Wang Y."/>
            <person name="White M.M."/>
            <person name="Kvist S."/>
            <person name="Moncalvo J.M."/>
        </authorList>
    </citation>
    <scope>NUCLEOTIDE SEQUENCE [LARGE SCALE GENOMIC DNA]</scope>
    <source>
        <strain evidence="8 9">ALG-7-W6</strain>
    </source>
</reference>
<dbReference type="GO" id="GO:0030131">
    <property type="term" value="C:clathrin adaptor complex"/>
    <property type="evidence" value="ECO:0007669"/>
    <property type="project" value="InterPro"/>
</dbReference>
<gene>
    <name evidence="8" type="ORF">AYI68_g834</name>
</gene>
<evidence type="ECO:0000256" key="5">
    <source>
        <dbReference type="SAM" id="MobiDB-lite"/>
    </source>
</evidence>
<dbReference type="GO" id="GO:0012505">
    <property type="term" value="C:endomembrane system"/>
    <property type="evidence" value="ECO:0007669"/>
    <property type="project" value="UniProtKB-SubCell"/>
</dbReference>
<dbReference type="InterPro" id="IPR013041">
    <property type="entry name" value="Clathrin_app_Ig-like_sf"/>
</dbReference>
<evidence type="ECO:0000256" key="2">
    <source>
        <dbReference type="ARBA" id="ARBA00022448"/>
    </source>
</evidence>
<evidence type="ECO:0000313" key="9">
    <source>
        <dbReference type="Proteomes" id="UP000187455"/>
    </source>
</evidence>
<dbReference type="InterPro" id="IPR009028">
    <property type="entry name" value="Coatomer/calthrin_app_sub_C"/>
</dbReference>
<keyword evidence="9" id="KW-1185">Reference proteome</keyword>
<keyword evidence="3" id="KW-0653">Protein transport</keyword>
<dbReference type="InterPro" id="IPR003164">
    <property type="entry name" value="Clathrin_a-adaptin_app_sub_C"/>
</dbReference>
<evidence type="ECO:0000313" key="8">
    <source>
        <dbReference type="EMBL" id="OLY84991.1"/>
    </source>
</evidence>
<keyword evidence="2" id="KW-0813">Transport</keyword>
<feature type="compositionally biased region" description="Low complexity" evidence="5">
    <location>
        <begin position="569"/>
        <end position="596"/>
    </location>
</feature>
<dbReference type="InterPro" id="IPR012295">
    <property type="entry name" value="TBP_dom_sf"/>
</dbReference>
<dbReference type="InterPro" id="IPR050840">
    <property type="entry name" value="Adaptor_Complx_Large_Subunit"/>
</dbReference>
<dbReference type="Pfam" id="PF02296">
    <property type="entry name" value="Alpha_adaptin_C"/>
    <property type="match status" value="2"/>
</dbReference>
<dbReference type="GO" id="GO:0016192">
    <property type="term" value="P:vesicle-mediated transport"/>
    <property type="evidence" value="ECO:0007669"/>
    <property type="project" value="InterPro"/>
</dbReference>
<comment type="caution">
    <text evidence="8">The sequence shown here is derived from an EMBL/GenBank/DDBJ whole genome shotgun (WGS) entry which is preliminary data.</text>
</comment>
<dbReference type="AlphaFoldDB" id="A0A1R0H7C6"/>
<organism evidence="8 9">
    <name type="scientific">Smittium mucronatum</name>
    <dbReference type="NCBI Taxonomy" id="133383"/>
    <lineage>
        <taxon>Eukaryota</taxon>
        <taxon>Fungi</taxon>
        <taxon>Fungi incertae sedis</taxon>
        <taxon>Zoopagomycota</taxon>
        <taxon>Kickxellomycotina</taxon>
        <taxon>Harpellomycetes</taxon>
        <taxon>Harpellales</taxon>
        <taxon>Legeriomycetaceae</taxon>
        <taxon>Smittium</taxon>
    </lineage>
</organism>
<dbReference type="SUPFAM" id="SSF55711">
    <property type="entry name" value="Subdomain of clathrin and coatomer appendage domain"/>
    <property type="match status" value="2"/>
</dbReference>
<dbReference type="Pfam" id="PF01602">
    <property type="entry name" value="Adaptin_N"/>
    <property type="match status" value="1"/>
</dbReference>
<dbReference type="OrthoDB" id="28053at2759"/>
<dbReference type="SUPFAM" id="SSF49348">
    <property type="entry name" value="Clathrin adaptor appendage domain"/>
    <property type="match status" value="1"/>
</dbReference>
<dbReference type="Gene3D" id="3.30.310.10">
    <property type="entry name" value="TATA-Binding Protein"/>
    <property type="match status" value="2"/>
</dbReference>
<evidence type="ECO:0000256" key="1">
    <source>
        <dbReference type="ARBA" id="ARBA00004308"/>
    </source>
</evidence>
<dbReference type="PANTHER" id="PTHR22780">
    <property type="entry name" value="ADAPTIN, ALPHA/GAMMA/EPSILON"/>
    <property type="match status" value="1"/>
</dbReference>
<keyword evidence="4" id="KW-0472">Membrane</keyword>
<accession>A0A1R0H7C6</accession>
<proteinExistence type="predicted"/>
<protein>
    <submittedName>
        <fullName evidence="8">AP-2 complex subunit alpha</fullName>
    </submittedName>
</protein>
<evidence type="ECO:0000259" key="7">
    <source>
        <dbReference type="Pfam" id="PF02296"/>
    </source>
</evidence>
<dbReference type="InterPro" id="IPR002553">
    <property type="entry name" value="Clathrin/coatomer_adapt-like_N"/>
</dbReference>
<dbReference type="Proteomes" id="UP000187455">
    <property type="component" value="Unassembled WGS sequence"/>
</dbReference>
<dbReference type="GO" id="GO:0006886">
    <property type="term" value="P:intracellular protein transport"/>
    <property type="evidence" value="ECO:0007669"/>
    <property type="project" value="InterPro"/>
</dbReference>
<dbReference type="InterPro" id="IPR011989">
    <property type="entry name" value="ARM-like"/>
</dbReference>
<evidence type="ECO:0000256" key="4">
    <source>
        <dbReference type="ARBA" id="ARBA00023136"/>
    </source>
</evidence>
<dbReference type="EMBL" id="LSSL01000277">
    <property type="protein sequence ID" value="OLY84991.1"/>
    <property type="molecule type" value="Genomic_DNA"/>
</dbReference>